<gene>
    <name evidence="2" type="ORF">J07HQW2_00474</name>
</gene>
<dbReference type="EMBL" id="KE356561">
    <property type="protein sequence ID" value="ERG94040.1"/>
    <property type="molecule type" value="Genomic_DNA"/>
</dbReference>
<accession>U1NB09</accession>
<dbReference type="Pfam" id="PF24218">
    <property type="entry name" value="DUF7437"/>
    <property type="match status" value="1"/>
</dbReference>
<dbReference type="eggNOG" id="arCOG04498">
    <property type="taxonomic scope" value="Archaea"/>
</dbReference>
<sequence>MLRFHPMTFAAKMSDKTLTVVLTGTTEEKRRLSDAHWDTGTRGLEVTLDHLRRRSQPKRYYSGHELCIVLYCMSKATGDPERAINGLLSVAQLLEEPRLARLYTYILREGEVTIDEIVADIDTPRTTAYADTGTLVDLGVLTRDETQKTHTYMVIPISLTANLDGDTYTITPTLVEAIDRSPQDQDLDLLIEKHGVGELAAALTYAIRYVEGRMTDRLAARDLNLQPAFGIAVLQALREVIFDMREYDPYFDQIRNARDKPVDEEA</sequence>
<feature type="domain" description="DUF7437" evidence="1">
    <location>
        <begin position="182"/>
        <end position="246"/>
    </location>
</feature>
<dbReference type="HOGENOM" id="CLU_091226_0_0_2"/>
<dbReference type="InterPro" id="IPR055860">
    <property type="entry name" value="DUF7437"/>
</dbReference>
<evidence type="ECO:0000313" key="3">
    <source>
        <dbReference type="Proteomes" id="UP000030710"/>
    </source>
</evidence>
<dbReference type="AlphaFoldDB" id="U1NB09"/>
<dbReference type="InterPro" id="IPR036388">
    <property type="entry name" value="WH-like_DNA-bd_sf"/>
</dbReference>
<protein>
    <submittedName>
        <fullName evidence="2">Sugar-specific transcriptional regulator TrmB</fullName>
    </submittedName>
</protein>
<dbReference type="Gene3D" id="1.10.10.10">
    <property type="entry name" value="Winged helix-like DNA-binding domain superfamily/Winged helix DNA-binding domain"/>
    <property type="match status" value="1"/>
</dbReference>
<evidence type="ECO:0000259" key="1">
    <source>
        <dbReference type="Pfam" id="PF24218"/>
    </source>
</evidence>
<reference evidence="2 3" key="1">
    <citation type="journal article" date="2013" name="PLoS ONE">
        <title>Assembly-driven community genomics of a hypersaline microbial ecosystem.</title>
        <authorList>
            <person name="Podell S."/>
            <person name="Ugalde J.A."/>
            <person name="Narasingarao P."/>
            <person name="Banfield J.F."/>
            <person name="Heidelberg K.B."/>
            <person name="Allen E.E."/>
        </authorList>
    </citation>
    <scope>NUCLEOTIDE SEQUENCE [LARGE SCALE GENOMIC DNA]</scope>
    <source>
        <strain evidence="3">J07HQW2</strain>
    </source>
</reference>
<evidence type="ECO:0000313" key="2">
    <source>
        <dbReference type="EMBL" id="ERG94040.1"/>
    </source>
</evidence>
<organism evidence="2 3">
    <name type="scientific">Haloquadratum walsbyi J07HQW2</name>
    <dbReference type="NCBI Taxonomy" id="1238425"/>
    <lineage>
        <taxon>Archaea</taxon>
        <taxon>Methanobacteriati</taxon>
        <taxon>Methanobacteriota</taxon>
        <taxon>Stenosarchaea group</taxon>
        <taxon>Halobacteria</taxon>
        <taxon>Halobacteriales</taxon>
        <taxon>Haloferacaceae</taxon>
        <taxon>Haloquadratum</taxon>
    </lineage>
</organism>
<dbReference type="Proteomes" id="UP000030710">
    <property type="component" value="Unassembled WGS sequence"/>
</dbReference>
<proteinExistence type="predicted"/>
<name>U1NB09_9EURY</name>